<dbReference type="EMBL" id="CAJOBZ010000003">
    <property type="protein sequence ID" value="CAF4766589.1"/>
    <property type="molecule type" value="Genomic_DNA"/>
</dbReference>
<keyword evidence="1" id="KW-1133">Transmembrane helix</keyword>
<keyword evidence="1" id="KW-0812">Transmembrane</keyword>
<keyword evidence="3" id="KW-1185">Reference proteome</keyword>
<feature type="transmembrane region" description="Helical" evidence="1">
    <location>
        <begin position="65"/>
        <end position="87"/>
    </location>
</feature>
<dbReference type="Proteomes" id="UP000663880">
    <property type="component" value="Unassembled WGS sequence"/>
</dbReference>
<feature type="transmembrane region" description="Helical" evidence="1">
    <location>
        <begin position="37"/>
        <end position="58"/>
    </location>
</feature>
<gene>
    <name evidence="2" type="ORF">PMACD_LOCUS1585</name>
</gene>
<feature type="transmembrane region" description="Helical" evidence="1">
    <location>
        <begin position="107"/>
        <end position="125"/>
    </location>
</feature>
<evidence type="ECO:0000313" key="3">
    <source>
        <dbReference type="Proteomes" id="UP000663880"/>
    </source>
</evidence>
<reference evidence="2" key="1">
    <citation type="submission" date="2021-02" db="EMBL/GenBank/DDBJ databases">
        <authorList>
            <person name="Steward A R."/>
        </authorList>
    </citation>
    <scope>NUCLEOTIDE SEQUENCE</scope>
</reference>
<sequence>MSVEGCSLKLRILTLVVNTGNMINERATPTLGMSHALIAPTAIVVTYIVVTIFIIGSLKQQYPSWFLHVYTLVSCCIVQTTLSFTVFKALRTSEIANKHPALALNGVLPMINTVLLIVDLTVVTLSSRNEIMPSPSLRSSGPMSHIELQRHS</sequence>
<accession>A0A821MF26</accession>
<dbReference type="OrthoDB" id="7366229at2759"/>
<evidence type="ECO:0000313" key="2">
    <source>
        <dbReference type="EMBL" id="CAF4766589.1"/>
    </source>
</evidence>
<keyword evidence="1" id="KW-0472">Membrane</keyword>
<dbReference type="AlphaFoldDB" id="A0A821MF26"/>
<proteinExistence type="predicted"/>
<comment type="caution">
    <text evidence="2">The sequence shown here is derived from an EMBL/GenBank/DDBJ whole genome shotgun (WGS) entry which is preliminary data.</text>
</comment>
<organism evidence="2 3">
    <name type="scientific">Pieris macdunnoughi</name>
    <dbReference type="NCBI Taxonomy" id="345717"/>
    <lineage>
        <taxon>Eukaryota</taxon>
        <taxon>Metazoa</taxon>
        <taxon>Ecdysozoa</taxon>
        <taxon>Arthropoda</taxon>
        <taxon>Hexapoda</taxon>
        <taxon>Insecta</taxon>
        <taxon>Pterygota</taxon>
        <taxon>Neoptera</taxon>
        <taxon>Endopterygota</taxon>
        <taxon>Lepidoptera</taxon>
        <taxon>Glossata</taxon>
        <taxon>Ditrysia</taxon>
        <taxon>Papilionoidea</taxon>
        <taxon>Pieridae</taxon>
        <taxon>Pierinae</taxon>
        <taxon>Pieris</taxon>
    </lineage>
</organism>
<protein>
    <submittedName>
        <fullName evidence="2">Uncharacterized protein</fullName>
    </submittedName>
</protein>
<name>A0A821MF26_9NEOP</name>
<evidence type="ECO:0000256" key="1">
    <source>
        <dbReference type="SAM" id="Phobius"/>
    </source>
</evidence>